<dbReference type="PANTHER" id="PTHR30570:SF1">
    <property type="entry name" value="PHOSPHATE-BINDING PROTEIN PSTS"/>
    <property type="match status" value="1"/>
</dbReference>
<gene>
    <name evidence="11" type="ORF">H8717_10015</name>
</gene>
<dbReference type="InterPro" id="IPR024370">
    <property type="entry name" value="PBP_domain"/>
</dbReference>
<dbReference type="RefSeq" id="WP_262400233.1">
    <property type="nucleotide sequence ID" value="NZ_JACRTB010000014.1"/>
</dbReference>
<evidence type="ECO:0000256" key="1">
    <source>
        <dbReference type="ARBA" id="ARBA00002841"/>
    </source>
</evidence>
<sequence>MKRWAVPFLVLLLLSGCAERPVLVAGSSCMGRMMAALAEGYAERYGKAVEVQLGGTELGLLALGEGGCDLASCSRDPEGYGGIDAFAVAVDAIAVVVHPSNPVASVSLSELRGIYAGEITDWEELGASPAPIVVVGREAGSGTRLAFEQAIGLKTSARHAQEQNETGLLRTAVSLCPGAIGYLSFDYAGEGTGVRSVPVEGMLPSEGTVRSRRYPLTRRLFLCARRGETRSETLDFLSFCRGGEGQALIRSLGIIGIDGEGSG</sequence>
<evidence type="ECO:0000256" key="3">
    <source>
        <dbReference type="ARBA" id="ARBA00008725"/>
    </source>
</evidence>
<evidence type="ECO:0000256" key="4">
    <source>
        <dbReference type="ARBA" id="ARBA00011529"/>
    </source>
</evidence>
<dbReference type="PANTHER" id="PTHR30570">
    <property type="entry name" value="PERIPLASMIC PHOSPHATE BINDING COMPONENT OF PHOSPHATE ABC TRANSPORTER"/>
    <property type="match status" value="1"/>
</dbReference>
<evidence type="ECO:0000256" key="8">
    <source>
        <dbReference type="ARBA" id="ARBA00023288"/>
    </source>
</evidence>
<comment type="caution">
    <text evidence="11">The sequence shown here is derived from an EMBL/GenBank/DDBJ whole genome shotgun (WGS) entry which is preliminary data.</text>
</comment>
<dbReference type="SUPFAM" id="SSF53850">
    <property type="entry name" value="Periplasmic binding protein-like II"/>
    <property type="match status" value="1"/>
</dbReference>
<evidence type="ECO:0000256" key="9">
    <source>
        <dbReference type="SAM" id="SignalP"/>
    </source>
</evidence>
<keyword evidence="6 9" id="KW-0732">Signal</keyword>
<evidence type="ECO:0000256" key="7">
    <source>
        <dbReference type="ARBA" id="ARBA00023139"/>
    </source>
</evidence>
<protein>
    <submittedName>
        <fullName evidence="11">Substrate-binding domain-containing protein</fullName>
    </submittedName>
</protein>
<feature type="domain" description="PBP" evidence="10">
    <location>
        <begin position="21"/>
        <end position="239"/>
    </location>
</feature>
<accession>A0ABR7NKA0</accession>
<evidence type="ECO:0000259" key="10">
    <source>
        <dbReference type="Pfam" id="PF12849"/>
    </source>
</evidence>
<reference evidence="11 12" key="1">
    <citation type="submission" date="2020-08" db="EMBL/GenBank/DDBJ databases">
        <title>Genome public.</title>
        <authorList>
            <person name="Liu C."/>
            <person name="Sun Q."/>
        </authorList>
    </citation>
    <scope>NUCLEOTIDE SEQUENCE [LARGE SCALE GENOMIC DNA]</scope>
    <source>
        <strain evidence="11 12">BX1</strain>
    </source>
</reference>
<dbReference type="Proteomes" id="UP000658131">
    <property type="component" value="Unassembled WGS sequence"/>
</dbReference>
<comment type="function">
    <text evidence="1">Part of the ABC transporter complex PstSACB involved in phosphate import.</text>
</comment>
<feature type="chain" id="PRO_5047405799" evidence="9">
    <location>
        <begin position="21"/>
        <end position="263"/>
    </location>
</feature>
<dbReference type="InterPro" id="IPR050811">
    <property type="entry name" value="Phosphate_ABC_transporter"/>
</dbReference>
<evidence type="ECO:0000313" key="11">
    <source>
        <dbReference type="EMBL" id="MBC8576734.1"/>
    </source>
</evidence>
<comment type="similarity">
    <text evidence="3">Belongs to the PstS family.</text>
</comment>
<dbReference type="PROSITE" id="PS51257">
    <property type="entry name" value="PROKAR_LIPOPROTEIN"/>
    <property type="match status" value="1"/>
</dbReference>
<proteinExistence type="inferred from homology"/>
<feature type="signal peptide" evidence="9">
    <location>
        <begin position="1"/>
        <end position="20"/>
    </location>
</feature>
<keyword evidence="12" id="KW-1185">Reference proteome</keyword>
<keyword evidence="8" id="KW-0449">Lipoprotein</keyword>
<dbReference type="EMBL" id="JACRTB010000014">
    <property type="protein sequence ID" value="MBC8576734.1"/>
    <property type="molecule type" value="Genomic_DNA"/>
</dbReference>
<keyword evidence="7" id="KW-0564">Palmitate</keyword>
<organism evidence="11 12">
    <name type="scientific">Yanshouia hominis</name>
    <dbReference type="NCBI Taxonomy" id="2763673"/>
    <lineage>
        <taxon>Bacteria</taxon>
        <taxon>Bacillati</taxon>
        <taxon>Bacillota</taxon>
        <taxon>Clostridia</taxon>
        <taxon>Eubacteriales</taxon>
        <taxon>Oscillospiraceae</taxon>
        <taxon>Yanshouia</taxon>
    </lineage>
</organism>
<comment type="subcellular location">
    <subcellularLocation>
        <location evidence="2">Cell membrane</location>
        <topology evidence="2">Lipid-anchor</topology>
    </subcellularLocation>
</comment>
<evidence type="ECO:0000256" key="2">
    <source>
        <dbReference type="ARBA" id="ARBA00004193"/>
    </source>
</evidence>
<evidence type="ECO:0000256" key="5">
    <source>
        <dbReference type="ARBA" id="ARBA00022592"/>
    </source>
</evidence>
<dbReference type="Gene3D" id="3.40.190.10">
    <property type="entry name" value="Periplasmic binding protein-like II"/>
    <property type="match status" value="2"/>
</dbReference>
<evidence type="ECO:0000313" key="12">
    <source>
        <dbReference type="Proteomes" id="UP000658131"/>
    </source>
</evidence>
<keyword evidence="5" id="KW-0592">Phosphate transport</keyword>
<name>A0ABR7NKA0_9FIRM</name>
<keyword evidence="5" id="KW-0813">Transport</keyword>
<dbReference type="Pfam" id="PF12849">
    <property type="entry name" value="PBP_like_2"/>
    <property type="match status" value="1"/>
</dbReference>
<comment type="subunit">
    <text evidence="4">The complex is composed of two ATP-binding proteins (PstB), two transmembrane proteins (PstC and PstA) and a solute-binding protein (PstS).</text>
</comment>
<evidence type="ECO:0000256" key="6">
    <source>
        <dbReference type="ARBA" id="ARBA00022729"/>
    </source>
</evidence>